<sequence length="417" mass="46640">MARGALYLQSSGAASPSIAAGQASGSNSNSHCDKDRDPQAADQGGTEAEELLYLAHQGCVAQIESLLSQGLVSVNYPDYERRTALHIAACEGHLDVVRLLISKGADVNASDNWNSTRKSSLQVQISLPVSEYEVNPAELQYLDKTFTKRGYQVAAWRGIQVFVKCFKDLSYGEKAILAFRWELSLIQTLRHPNIVQFLGAVTQSTPLMIIFEYLPQGDLYQYLNQNRALKPSKVIDFSLNIARGLNFMHEHKPEAIVHRDLKPKNILRDNSGHLKVADLGLSKMLKFAAQVVSEDGPPPLKGSSCRYMAPEVFKHNAIGKEVDVFAFGLIVQEMVEGVAPMEEMDNEKVPSAYADKKRPPFKASLRRYPGDLKELIKQCWDDDPKSRPTFAHIIDRLESIKAKQRSCIWRITSLWTH</sequence>
<organism evidence="9 10">
    <name type="scientific">Adiantum capillus-veneris</name>
    <name type="common">Maidenhair fern</name>
    <dbReference type="NCBI Taxonomy" id="13818"/>
    <lineage>
        <taxon>Eukaryota</taxon>
        <taxon>Viridiplantae</taxon>
        <taxon>Streptophyta</taxon>
        <taxon>Embryophyta</taxon>
        <taxon>Tracheophyta</taxon>
        <taxon>Polypodiopsida</taxon>
        <taxon>Polypodiidae</taxon>
        <taxon>Polypodiales</taxon>
        <taxon>Pteridineae</taxon>
        <taxon>Pteridaceae</taxon>
        <taxon>Vittarioideae</taxon>
        <taxon>Adiantum</taxon>
    </lineage>
</organism>
<name>A0A9D4UYD7_ADICA</name>
<keyword evidence="10" id="KW-1185">Reference proteome</keyword>
<comment type="similarity">
    <text evidence="1">Belongs to the protein kinase superfamily. TKL Ser/Thr protein kinase family.</text>
</comment>
<dbReference type="GO" id="GO:0004674">
    <property type="term" value="F:protein serine/threonine kinase activity"/>
    <property type="evidence" value="ECO:0007669"/>
    <property type="project" value="TreeGrafter"/>
</dbReference>
<dbReference type="InterPro" id="IPR011009">
    <property type="entry name" value="Kinase-like_dom_sf"/>
</dbReference>
<dbReference type="Pfam" id="PF07714">
    <property type="entry name" value="PK_Tyr_Ser-Thr"/>
    <property type="match status" value="1"/>
</dbReference>
<evidence type="ECO:0000313" key="9">
    <source>
        <dbReference type="EMBL" id="KAI5075687.1"/>
    </source>
</evidence>
<feature type="repeat" description="ANK" evidence="6">
    <location>
        <begin position="80"/>
        <end position="112"/>
    </location>
</feature>
<evidence type="ECO:0000256" key="3">
    <source>
        <dbReference type="ARBA" id="ARBA00022741"/>
    </source>
</evidence>
<keyword evidence="3" id="KW-0547">Nucleotide-binding</keyword>
<evidence type="ECO:0000256" key="2">
    <source>
        <dbReference type="ARBA" id="ARBA00022679"/>
    </source>
</evidence>
<accession>A0A9D4UYD7</accession>
<feature type="domain" description="Protein kinase" evidence="8">
    <location>
        <begin position="61"/>
        <end position="400"/>
    </location>
</feature>
<dbReference type="PANTHER" id="PTHR44329">
    <property type="entry name" value="SERINE/THREONINE-PROTEIN KINASE TNNI3K-RELATED"/>
    <property type="match status" value="1"/>
</dbReference>
<dbReference type="PRINTS" id="PR00109">
    <property type="entry name" value="TYRKINASE"/>
</dbReference>
<dbReference type="Gene3D" id="3.30.200.20">
    <property type="entry name" value="Phosphorylase Kinase, domain 1"/>
    <property type="match status" value="1"/>
</dbReference>
<keyword evidence="2" id="KW-0808">Transferase</keyword>
<evidence type="ECO:0000256" key="7">
    <source>
        <dbReference type="SAM" id="MobiDB-lite"/>
    </source>
</evidence>
<dbReference type="InterPro" id="IPR000719">
    <property type="entry name" value="Prot_kinase_dom"/>
</dbReference>
<dbReference type="FunFam" id="3.30.200.20:FF:000180">
    <property type="entry name" value="serine/threonine-protein kinase STY46-like"/>
    <property type="match status" value="1"/>
</dbReference>
<dbReference type="InterPro" id="IPR002110">
    <property type="entry name" value="Ankyrin_rpt"/>
</dbReference>
<dbReference type="Gene3D" id="1.10.510.10">
    <property type="entry name" value="Transferase(Phosphotransferase) domain 1"/>
    <property type="match status" value="1"/>
</dbReference>
<feature type="compositionally biased region" description="Low complexity" evidence="7">
    <location>
        <begin position="10"/>
        <end position="30"/>
    </location>
</feature>
<dbReference type="InterPro" id="IPR036770">
    <property type="entry name" value="Ankyrin_rpt-contain_sf"/>
</dbReference>
<dbReference type="PIRSF" id="PIRSF000654">
    <property type="entry name" value="Integrin-linked_kinase"/>
    <property type="match status" value="1"/>
</dbReference>
<comment type="caution">
    <text evidence="9">The sequence shown here is derived from an EMBL/GenBank/DDBJ whole genome shotgun (WGS) entry which is preliminary data.</text>
</comment>
<evidence type="ECO:0000256" key="1">
    <source>
        <dbReference type="ARBA" id="ARBA00005843"/>
    </source>
</evidence>
<dbReference type="PROSITE" id="PS50297">
    <property type="entry name" value="ANK_REP_REGION"/>
    <property type="match status" value="1"/>
</dbReference>
<dbReference type="SUPFAM" id="SSF56112">
    <property type="entry name" value="Protein kinase-like (PK-like)"/>
    <property type="match status" value="1"/>
</dbReference>
<dbReference type="SMART" id="SM00220">
    <property type="entry name" value="S_TKc"/>
    <property type="match status" value="1"/>
</dbReference>
<protein>
    <recommendedName>
        <fullName evidence="8">Protein kinase domain-containing protein</fullName>
    </recommendedName>
</protein>
<dbReference type="Pfam" id="PF00023">
    <property type="entry name" value="Ank"/>
    <property type="match status" value="1"/>
</dbReference>
<keyword evidence="5" id="KW-0067">ATP-binding</keyword>
<evidence type="ECO:0000313" key="10">
    <source>
        <dbReference type="Proteomes" id="UP000886520"/>
    </source>
</evidence>
<dbReference type="InterPro" id="IPR051681">
    <property type="entry name" value="Ser/Thr_Kinases-Pseudokinases"/>
</dbReference>
<dbReference type="AlphaFoldDB" id="A0A9D4UYD7"/>
<dbReference type="PANTHER" id="PTHR44329:SF140">
    <property type="entry name" value="INACTIVE PROTEIN TYROSINE KINASE PTKL"/>
    <property type="match status" value="1"/>
</dbReference>
<gene>
    <name evidence="9" type="ORF">GOP47_0009763</name>
</gene>
<dbReference type="EMBL" id="JABFUD020000009">
    <property type="protein sequence ID" value="KAI5075687.1"/>
    <property type="molecule type" value="Genomic_DNA"/>
</dbReference>
<dbReference type="SMART" id="SM00248">
    <property type="entry name" value="ANK"/>
    <property type="match status" value="1"/>
</dbReference>
<evidence type="ECO:0000256" key="5">
    <source>
        <dbReference type="ARBA" id="ARBA00022840"/>
    </source>
</evidence>
<dbReference type="OrthoDB" id="4062651at2759"/>
<dbReference type="PROSITE" id="PS50011">
    <property type="entry name" value="PROTEIN_KINASE_DOM"/>
    <property type="match status" value="1"/>
</dbReference>
<evidence type="ECO:0000259" key="8">
    <source>
        <dbReference type="PROSITE" id="PS50011"/>
    </source>
</evidence>
<dbReference type="PROSITE" id="PS50088">
    <property type="entry name" value="ANK_REPEAT"/>
    <property type="match status" value="1"/>
</dbReference>
<evidence type="ECO:0000256" key="6">
    <source>
        <dbReference type="PROSITE-ProRule" id="PRU00023"/>
    </source>
</evidence>
<feature type="region of interest" description="Disordered" evidence="7">
    <location>
        <begin position="1"/>
        <end position="44"/>
    </location>
</feature>
<dbReference type="SUPFAM" id="SSF48403">
    <property type="entry name" value="Ankyrin repeat"/>
    <property type="match status" value="1"/>
</dbReference>
<proteinExistence type="inferred from homology"/>
<dbReference type="InterPro" id="IPR001245">
    <property type="entry name" value="Ser-Thr/Tyr_kinase_cat_dom"/>
</dbReference>
<reference evidence="9" key="1">
    <citation type="submission" date="2021-01" db="EMBL/GenBank/DDBJ databases">
        <title>Adiantum capillus-veneris genome.</title>
        <authorList>
            <person name="Fang Y."/>
            <person name="Liao Q."/>
        </authorList>
    </citation>
    <scope>NUCLEOTIDE SEQUENCE</scope>
    <source>
        <strain evidence="9">H3</strain>
        <tissue evidence="9">Leaf</tissue>
    </source>
</reference>
<dbReference type="GO" id="GO:0005524">
    <property type="term" value="F:ATP binding"/>
    <property type="evidence" value="ECO:0007669"/>
    <property type="project" value="UniProtKB-KW"/>
</dbReference>
<keyword evidence="6" id="KW-0040">ANK repeat</keyword>
<dbReference type="Gene3D" id="1.25.40.20">
    <property type="entry name" value="Ankyrin repeat-containing domain"/>
    <property type="match status" value="1"/>
</dbReference>
<evidence type="ECO:0000256" key="4">
    <source>
        <dbReference type="ARBA" id="ARBA00022777"/>
    </source>
</evidence>
<dbReference type="Proteomes" id="UP000886520">
    <property type="component" value="Chromosome 9"/>
</dbReference>
<keyword evidence="4" id="KW-0418">Kinase</keyword>